<dbReference type="Proteomes" id="UP001238334">
    <property type="component" value="Chromosome"/>
</dbReference>
<dbReference type="RefSeq" id="WP_286018181.1">
    <property type="nucleotide sequence ID" value="NZ_CP127247.1"/>
</dbReference>
<gene>
    <name evidence="1" type="ORF">QPJ95_18435</name>
</gene>
<name>A0A9Y2KXT3_9RHOB</name>
<evidence type="ECO:0000313" key="2">
    <source>
        <dbReference type="Proteomes" id="UP001238334"/>
    </source>
</evidence>
<dbReference type="KEGG" id="ppso:QPJ95_18435"/>
<proteinExistence type="predicted"/>
<protein>
    <submittedName>
        <fullName evidence="1">Uncharacterized protein</fullName>
    </submittedName>
</protein>
<sequence>MKHSERLENIMLGEEYVAELDYGQMGLMLLYGLEGTTPPEGDLYDLSEFGIPTSCRPGIKKVIQAAINASKPLGRMPKRARKTIPKRISLTEILEAVSNRHPPIVHRFGAGVGMLLMRQESDNLVSVLLALKDKNIPVLPIHDAVLVPVENDFEAQEVMIRVFKEHVDLTPEVSIEHP</sequence>
<evidence type="ECO:0000313" key="1">
    <source>
        <dbReference type="EMBL" id="WIY24503.1"/>
    </source>
</evidence>
<reference evidence="1 2" key="1">
    <citation type="submission" date="2023-06" db="EMBL/GenBank/DDBJ databases">
        <title>Parasedimentitalea psychrophila sp. nov., a psychrophilic bacterium isolated from deep-sea sediment.</title>
        <authorList>
            <person name="Li A."/>
        </authorList>
    </citation>
    <scope>NUCLEOTIDE SEQUENCE [LARGE SCALE GENOMIC DNA]</scope>
    <source>
        <strain evidence="1 2">QS115</strain>
    </source>
</reference>
<accession>A0A9Y2KXT3</accession>
<dbReference type="AlphaFoldDB" id="A0A9Y2KXT3"/>
<dbReference type="EMBL" id="CP127247">
    <property type="protein sequence ID" value="WIY24503.1"/>
    <property type="molecule type" value="Genomic_DNA"/>
</dbReference>
<organism evidence="1 2">
    <name type="scientific">Parasedimentitalea psychrophila</name>
    <dbReference type="NCBI Taxonomy" id="2997337"/>
    <lineage>
        <taxon>Bacteria</taxon>
        <taxon>Pseudomonadati</taxon>
        <taxon>Pseudomonadota</taxon>
        <taxon>Alphaproteobacteria</taxon>
        <taxon>Rhodobacterales</taxon>
        <taxon>Paracoccaceae</taxon>
        <taxon>Parasedimentitalea</taxon>
    </lineage>
</organism>
<keyword evidence="2" id="KW-1185">Reference proteome</keyword>